<feature type="compositionally biased region" description="Basic and acidic residues" evidence="1">
    <location>
        <begin position="133"/>
        <end position="144"/>
    </location>
</feature>
<name>A0A9X0BNL5_9EURO</name>
<feature type="region of interest" description="Disordered" evidence="1">
    <location>
        <begin position="410"/>
        <end position="433"/>
    </location>
</feature>
<dbReference type="EMBL" id="JAPWDQ010000010">
    <property type="protein sequence ID" value="KAJ5477034.1"/>
    <property type="molecule type" value="Genomic_DNA"/>
</dbReference>
<feature type="compositionally biased region" description="Low complexity" evidence="1">
    <location>
        <begin position="151"/>
        <end position="175"/>
    </location>
</feature>
<feature type="compositionally biased region" description="Polar residues" evidence="1">
    <location>
        <begin position="76"/>
        <end position="87"/>
    </location>
</feature>
<comment type="caution">
    <text evidence="2">The sequence shown here is derived from an EMBL/GenBank/DDBJ whole genome shotgun (WGS) entry which is preliminary data.</text>
</comment>
<dbReference type="AlphaFoldDB" id="A0A9X0BNL5"/>
<organism evidence="2 3">
    <name type="scientific">Penicillium diatomitis</name>
    <dbReference type="NCBI Taxonomy" id="2819901"/>
    <lineage>
        <taxon>Eukaryota</taxon>
        <taxon>Fungi</taxon>
        <taxon>Dikarya</taxon>
        <taxon>Ascomycota</taxon>
        <taxon>Pezizomycotina</taxon>
        <taxon>Eurotiomycetes</taxon>
        <taxon>Eurotiomycetidae</taxon>
        <taxon>Eurotiales</taxon>
        <taxon>Aspergillaceae</taxon>
        <taxon>Penicillium</taxon>
    </lineage>
</organism>
<reference evidence="2" key="1">
    <citation type="submission" date="2022-12" db="EMBL/GenBank/DDBJ databases">
        <authorList>
            <person name="Petersen C."/>
        </authorList>
    </citation>
    <scope>NUCLEOTIDE SEQUENCE</scope>
    <source>
        <strain evidence="2">IBT 30728</strain>
    </source>
</reference>
<feature type="compositionally biased region" description="Polar residues" evidence="1">
    <location>
        <begin position="423"/>
        <end position="432"/>
    </location>
</feature>
<protein>
    <submittedName>
        <fullName evidence="2">Uncharacterized protein</fullName>
    </submittedName>
</protein>
<dbReference type="RefSeq" id="XP_056787578.1">
    <property type="nucleotide sequence ID" value="XM_056936779.1"/>
</dbReference>
<reference evidence="2" key="2">
    <citation type="journal article" date="2023" name="IMA Fungus">
        <title>Comparative genomic study of the Penicillium genus elucidates a diverse pangenome and 15 lateral gene transfer events.</title>
        <authorList>
            <person name="Petersen C."/>
            <person name="Sorensen T."/>
            <person name="Nielsen M.R."/>
            <person name="Sondergaard T.E."/>
            <person name="Sorensen J.L."/>
            <person name="Fitzpatrick D.A."/>
            <person name="Frisvad J.C."/>
            <person name="Nielsen K.L."/>
        </authorList>
    </citation>
    <scope>NUCLEOTIDE SEQUENCE</scope>
    <source>
        <strain evidence="2">IBT 30728</strain>
    </source>
</reference>
<evidence type="ECO:0000313" key="2">
    <source>
        <dbReference type="EMBL" id="KAJ5477034.1"/>
    </source>
</evidence>
<proteinExistence type="predicted"/>
<feature type="compositionally biased region" description="Polar residues" evidence="1">
    <location>
        <begin position="121"/>
        <end position="132"/>
    </location>
</feature>
<dbReference type="GeneID" id="81627028"/>
<keyword evidence="3" id="KW-1185">Reference proteome</keyword>
<feature type="region of interest" description="Disordered" evidence="1">
    <location>
        <begin position="1"/>
        <end position="26"/>
    </location>
</feature>
<feature type="compositionally biased region" description="Basic and acidic residues" evidence="1">
    <location>
        <begin position="89"/>
        <end position="103"/>
    </location>
</feature>
<feature type="region of interest" description="Disordered" evidence="1">
    <location>
        <begin position="270"/>
        <end position="290"/>
    </location>
</feature>
<dbReference type="Proteomes" id="UP001148312">
    <property type="component" value="Unassembled WGS sequence"/>
</dbReference>
<evidence type="ECO:0000256" key="1">
    <source>
        <dbReference type="SAM" id="MobiDB-lite"/>
    </source>
</evidence>
<feature type="region of interest" description="Disordered" evidence="1">
    <location>
        <begin position="53"/>
        <end position="184"/>
    </location>
</feature>
<gene>
    <name evidence="2" type="ORF">N7539_007178</name>
</gene>
<evidence type="ECO:0000313" key="3">
    <source>
        <dbReference type="Proteomes" id="UP001148312"/>
    </source>
</evidence>
<sequence>MRFLDGTGQPNSSSVSLQSSTVRWQQSTSRLWRRSVSSWFGSKDLFHQATVETWQRSSGSRDNSKVAVDQQHKNPVVSSETNNQSSMHLAKEDHAITPREASRTRPPSEQPVKSGKESATESKTMSTQTHGTSQDKKSIPDRPKASQAGRTNSSLSSPLTDLSTVSSMSSPSVSSKTFPRGTGIDAKAFSPLAVDLSVEKRRPDEQVRDLLNYTDHVLAQAQTTRQLRDTKSTLLGQVEHNWIHSTITDAVDSAQELAEILEPCKQDMAKRKGKGKISSANRKQWKVRNRERAEERQARLIRYHCRLDQVYQHLTKLKLPQVIPITDVVLPDAAEMPAVAKVESTVWELPSEPQSLTTAEISGMSEMPEMPPASPAQPPIPTGAVEMPADFGATSLVAELPDVDQECATTTLSAASPSPDKVTLSSGRSSTAPRIPRKALPIIAELPCGVADVSMRNVQPLPEISIADAHNCTSAMRSSDS</sequence>
<accession>A0A9X0BNL5</accession>